<reference evidence="2 3" key="1">
    <citation type="journal article" date="2024" name="Science">
        <title>Giant polyketide synthase enzymes in the biosynthesis of giant marine polyether toxins.</title>
        <authorList>
            <person name="Fallon T.R."/>
            <person name="Shende V.V."/>
            <person name="Wierzbicki I.H."/>
            <person name="Pendleton A.L."/>
            <person name="Watervoot N.F."/>
            <person name="Auber R.P."/>
            <person name="Gonzalez D.J."/>
            <person name="Wisecaver J.H."/>
            <person name="Moore B.S."/>
        </authorList>
    </citation>
    <scope>NUCLEOTIDE SEQUENCE [LARGE SCALE GENOMIC DNA]</scope>
    <source>
        <strain evidence="2 3">12B1</strain>
    </source>
</reference>
<evidence type="ECO:0000256" key="1">
    <source>
        <dbReference type="SAM" id="MobiDB-lite"/>
    </source>
</evidence>
<evidence type="ECO:0000313" key="3">
    <source>
        <dbReference type="Proteomes" id="UP001515480"/>
    </source>
</evidence>
<feature type="region of interest" description="Disordered" evidence="1">
    <location>
        <begin position="70"/>
        <end position="91"/>
    </location>
</feature>
<dbReference type="Proteomes" id="UP001515480">
    <property type="component" value="Unassembled WGS sequence"/>
</dbReference>
<name>A0AB34IG58_PRYPA</name>
<protein>
    <submittedName>
        <fullName evidence="2">Uncharacterized protein</fullName>
    </submittedName>
</protein>
<comment type="caution">
    <text evidence="2">The sequence shown here is derived from an EMBL/GenBank/DDBJ whole genome shotgun (WGS) entry which is preliminary data.</text>
</comment>
<accession>A0AB34IG58</accession>
<gene>
    <name evidence="2" type="ORF">AB1Y20_014415</name>
</gene>
<dbReference type="EMBL" id="JBGBPQ010000028">
    <property type="protein sequence ID" value="KAL1496829.1"/>
    <property type="molecule type" value="Genomic_DNA"/>
</dbReference>
<feature type="region of interest" description="Disordered" evidence="1">
    <location>
        <begin position="313"/>
        <end position="347"/>
    </location>
</feature>
<feature type="region of interest" description="Disordered" evidence="1">
    <location>
        <begin position="1"/>
        <end position="26"/>
    </location>
</feature>
<sequence>MSERLSTSSRYKRGMPTAMEPRHRASTWQTSAAAQMAMDEFSFQRMHRRPVAEPTPFAELCGERYTTTHGAEYSSHKDPPRVAQPSFTLGQQNDLGTASRYYRVGIDQLRLSRLPLGEHARAWETTSASAHSAARLLPPSVPRAGPAPRLPFSEVGRRFGELDSTGAMPGASGERSLQSEAMAQFTAKPRPPREQPMLTLGTTNDIGSTTRFRKTPALLAGKTHYSLGEQPSNFVTSTMIATQPPPPLRERLGQEAAGVQPKAGPSEVEQRFVKNFNSQDYNIIHGGTRLLGDRNTEATRAQRASEAFVKPFGRKQHPNVNPADRGVSGTRQSFDIITGAERPRERW</sequence>
<proteinExistence type="predicted"/>
<dbReference type="AlphaFoldDB" id="A0AB34IG58"/>
<evidence type="ECO:0000313" key="2">
    <source>
        <dbReference type="EMBL" id="KAL1496829.1"/>
    </source>
</evidence>
<feature type="compositionally biased region" description="Polar residues" evidence="1">
    <location>
        <begin position="200"/>
        <end position="210"/>
    </location>
</feature>
<feature type="region of interest" description="Disordered" evidence="1">
    <location>
        <begin position="164"/>
        <end position="211"/>
    </location>
</feature>
<organism evidence="2 3">
    <name type="scientific">Prymnesium parvum</name>
    <name type="common">Toxic golden alga</name>
    <dbReference type="NCBI Taxonomy" id="97485"/>
    <lineage>
        <taxon>Eukaryota</taxon>
        <taxon>Haptista</taxon>
        <taxon>Haptophyta</taxon>
        <taxon>Prymnesiophyceae</taxon>
        <taxon>Prymnesiales</taxon>
        <taxon>Prymnesiaceae</taxon>
        <taxon>Prymnesium</taxon>
    </lineage>
</organism>
<keyword evidence="3" id="KW-1185">Reference proteome</keyword>